<dbReference type="GO" id="GO:0061651">
    <property type="term" value="F:Atg12 conjugating enzyme activity"/>
    <property type="evidence" value="ECO:0007669"/>
    <property type="project" value="TreeGrafter"/>
</dbReference>
<evidence type="ECO:0000256" key="2">
    <source>
        <dbReference type="ARBA" id="ARBA00021099"/>
    </source>
</evidence>
<keyword evidence="5" id="KW-0653">Protein transport</keyword>
<feature type="compositionally biased region" description="Basic and acidic residues" evidence="8">
    <location>
        <begin position="1"/>
        <end position="12"/>
    </location>
</feature>
<keyword evidence="4" id="KW-0833">Ubl conjugation pathway</keyword>
<dbReference type="Gene3D" id="3.30.1460.50">
    <property type="match status" value="1"/>
</dbReference>
<reference evidence="9" key="1">
    <citation type="journal article" date="2014" name="Nat. Commun.">
        <title>Multiple recent horizontal transfers of a large genomic region in cheese making fungi.</title>
        <authorList>
            <person name="Cheeseman K."/>
            <person name="Ropars J."/>
            <person name="Renault P."/>
            <person name="Dupont J."/>
            <person name="Gouzy J."/>
            <person name="Branca A."/>
            <person name="Abraham A.L."/>
            <person name="Ceppi M."/>
            <person name="Conseiller E."/>
            <person name="Debuchy R."/>
            <person name="Malagnac F."/>
            <person name="Goarin A."/>
            <person name="Silar P."/>
            <person name="Lacoste S."/>
            <person name="Sallet E."/>
            <person name="Bensimon A."/>
            <person name="Giraud T."/>
            <person name="Brygoo Y."/>
        </authorList>
    </citation>
    <scope>NUCLEOTIDE SEQUENCE [LARGE SCALE GENOMIC DNA]</scope>
    <source>
        <strain evidence="9">FM164</strain>
    </source>
</reference>
<dbReference type="PANTHER" id="PTHR14957:SF1">
    <property type="entry name" value="UBIQUITIN-LIKE-CONJUGATING ENZYME ATG10"/>
    <property type="match status" value="1"/>
</dbReference>
<evidence type="ECO:0000256" key="6">
    <source>
        <dbReference type="ARBA" id="ARBA00023006"/>
    </source>
</evidence>
<dbReference type="STRING" id="1365484.W6QL95"/>
<dbReference type="Proteomes" id="UP000030686">
    <property type="component" value="Unassembled WGS sequence"/>
</dbReference>
<dbReference type="GO" id="GO:0000045">
    <property type="term" value="P:autophagosome assembly"/>
    <property type="evidence" value="ECO:0007669"/>
    <property type="project" value="TreeGrafter"/>
</dbReference>
<comment type="similarity">
    <text evidence="1">Belongs to the ATG10 family.</text>
</comment>
<evidence type="ECO:0000256" key="7">
    <source>
        <dbReference type="ARBA" id="ARBA00029833"/>
    </source>
</evidence>
<dbReference type="Pfam" id="PF03987">
    <property type="entry name" value="Autophagy_act_C"/>
    <property type="match status" value="1"/>
</dbReference>
<feature type="region of interest" description="Disordered" evidence="8">
    <location>
        <begin position="158"/>
        <end position="194"/>
    </location>
</feature>
<dbReference type="GO" id="GO:0005829">
    <property type="term" value="C:cytosol"/>
    <property type="evidence" value="ECO:0007669"/>
    <property type="project" value="TreeGrafter"/>
</dbReference>
<dbReference type="GO" id="GO:0032446">
    <property type="term" value="P:protein modification by small protein conjugation"/>
    <property type="evidence" value="ECO:0007669"/>
    <property type="project" value="TreeGrafter"/>
</dbReference>
<dbReference type="AlphaFoldDB" id="W6QL95"/>
<keyword evidence="10" id="KW-1185">Reference proteome</keyword>
<evidence type="ECO:0000313" key="9">
    <source>
        <dbReference type="EMBL" id="CDM34974.1"/>
    </source>
</evidence>
<proteinExistence type="inferred from homology"/>
<dbReference type="InterPro" id="IPR007135">
    <property type="entry name" value="Atg3/Atg10"/>
</dbReference>
<keyword evidence="6" id="KW-0072">Autophagy</keyword>
<evidence type="ECO:0000313" key="10">
    <source>
        <dbReference type="Proteomes" id="UP000030686"/>
    </source>
</evidence>
<dbReference type="EMBL" id="HG792017">
    <property type="protein sequence ID" value="CDM34974.1"/>
    <property type="molecule type" value="Genomic_DNA"/>
</dbReference>
<evidence type="ECO:0000256" key="1">
    <source>
        <dbReference type="ARBA" id="ARBA00005696"/>
    </source>
</evidence>
<feature type="region of interest" description="Disordered" evidence="8">
    <location>
        <begin position="1"/>
        <end position="27"/>
    </location>
</feature>
<dbReference type="GO" id="GO:0015031">
    <property type="term" value="P:protein transport"/>
    <property type="evidence" value="ECO:0007669"/>
    <property type="project" value="UniProtKB-KW"/>
</dbReference>
<evidence type="ECO:0000256" key="5">
    <source>
        <dbReference type="ARBA" id="ARBA00022927"/>
    </source>
</evidence>
<dbReference type="PANTHER" id="PTHR14957">
    <property type="entry name" value="UBIQUITIN-LIKE-CONJUGATING ENZYME ATG10"/>
    <property type="match status" value="1"/>
</dbReference>
<organism evidence="9 10">
    <name type="scientific">Penicillium roqueforti (strain FM164)</name>
    <dbReference type="NCBI Taxonomy" id="1365484"/>
    <lineage>
        <taxon>Eukaryota</taxon>
        <taxon>Fungi</taxon>
        <taxon>Dikarya</taxon>
        <taxon>Ascomycota</taxon>
        <taxon>Pezizomycotina</taxon>
        <taxon>Eurotiomycetes</taxon>
        <taxon>Eurotiomycetidae</taxon>
        <taxon>Eurotiales</taxon>
        <taxon>Aspergillaceae</taxon>
        <taxon>Penicillium</taxon>
    </lineage>
</organism>
<gene>
    <name evidence="9" type="ORF">PROQFM164_S03g001701</name>
</gene>
<evidence type="ECO:0000256" key="8">
    <source>
        <dbReference type="SAM" id="MobiDB-lite"/>
    </source>
</evidence>
<accession>W6QL95</accession>
<keyword evidence="3" id="KW-0808">Transferase</keyword>
<keyword evidence="5" id="KW-0813">Transport</keyword>
<name>W6QL95_PENRF</name>
<protein>
    <recommendedName>
        <fullName evidence="2">Ubiquitin-like-conjugating enzyme ATG10</fullName>
    </recommendedName>
    <alternativeName>
        <fullName evidence="7">Autophagy-related protein 10</fullName>
    </alternativeName>
</protein>
<evidence type="ECO:0000256" key="4">
    <source>
        <dbReference type="ARBA" id="ARBA00022786"/>
    </source>
</evidence>
<dbReference type="GO" id="GO:0000422">
    <property type="term" value="P:autophagy of mitochondrion"/>
    <property type="evidence" value="ECO:0007669"/>
    <property type="project" value="TreeGrafter"/>
</dbReference>
<evidence type="ECO:0000256" key="3">
    <source>
        <dbReference type="ARBA" id="ARBA00022679"/>
    </source>
</evidence>
<dbReference type="OrthoDB" id="4089664at2759"/>
<sequence length="321" mass="35198">MQRNAEDKEHLHAGQVPLLPEPGEKDVSTSLPQSSLLFLSSFPISDVFSSIFDLIYSNSGIKGFYSCEIPTLTTPHSQLSICIRRWYGVADSTLPSFSRMAASCSTFPFLAQSEFEVACQDLADRCIAAQNIGWSAIRLLTKNNKMCQCAQPARRAARTLSPGEPRRITGRGSGLQNSSPPKDVSTCPDSSPQEALVRAKPHPSLQIDYDILLSPTYQVPVLYFGLRWHNHGPLGLEEVYQYVVPERYRQELKSVGVMGGISMGYHPGSGAPTFFVHPCNTADAMANIADAQSVTPGSYLLIWLGLVGHCVNLHVPRELFA</sequence>